<comment type="subcellular location">
    <subcellularLocation>
        <location evidence="1">Membrane</location>
        <topology evidence="1">Multi-pass membrane protein</topology>
    </subcellularLocation>
</comment>
<dbReference type="EMBL" id="CP036299">
    <property type="protein sequence ID" value="QDV32049.1"/>
    <property type="molecule type" value="Genomic_DNA"/>
</dbReference>
<feature type="transmembrane region" description="Helical" evidence="6">
    <location>
        <begin position="212"/>
        <end position="229"/>
    </location>
</feature>
<gene>
    <name evidence="8" type="primary">glpG_2</name>
    <name evidence="8" type="ORF">Spb1_39970</name>
</gene>
<evidence type="ECO:0000256" key="5">
    <source>
        <dbReference type="SAM" id="MobiDB-lite"/>
    </source>
</evidence>
<dbReference type="Gene3D" id="1.20.1540.10">
    <property type="entry name" value="Rhomboid-like"/>
    <property type="match status" value="1"/>
</dbReference>
<feature type="transmembrane region" description="Helical" evidence="6">
    <location>
        <begin position="236"/>
        <end position="257"/>
    </location>
</feature>
<dbReference type="GO" id="GO:0004252">
    <property type="term" value="F:serine-type endopeptidase activity"/>
    <property type="evidence" value="ECO:0007669"/>
    <property type="project" value="InterPro"/>
</dbReference>
<dbReference type="InterPro" id="IPR022764">
    <property type="entry name" value="Peptidase_S54_rhomboid_dom"/>
</dbReference>
<keyword evidence="8" id="KW-0378">Hydrolase</keyword>
<name>A0A518GU03_9PLAN</name>
<dbReference type="Proteomes" id="UP000315349">
    <property type="component" value="Chromosome"/>
</dbReference>
<keyword evidence="3 6" id="KW-1133">Transmembrane helix</keyword>
<evidence type="ECO:0000256" key="3">
    <source>
        <dbReference type="ARBA" id="ARBA00022989"/>
    </source>
</evidence>
<reference evidence="8 9" key="1">
    <citation type="submission" date="2019-02" db="EMBL/GenBank/DDBJ databases">
        <title>Deep-cultivation of Planctomycetes and their phenomic and genomic characterization uncovers novel biology.</title>
        <authorList>
            <person name="Wiegand S."/>
            <person name="Jogler M."/>
            <person name="Boedeker C."/>
            <person name="Pinto D."/>
            <person name="Vollmers J."/>
            <person name="Rivas-Marin E."/>
            <person name="Kohn T."/>
            <person name="Peeters S.H."/>
            <person name="Heuer A."/>
            <person name="Rast P."/>
            <person name="Oberbeckmann S."/>
            <person name="Bunk B."/>
            <person name="Jeske O."/>
            <person name="Meyerdierks A."/>
            <person name="Storesund J.E."/>
            <person name="Kallscheuer N."/>
            <person name="Luecker S."/>
            <person name="Lage O.M."/>
            <person name="Pohl T."/>
            <person name="Merkel B.J."/>
            <person name="Hornburger P."/>
            <person name="Mueller R.-W."/>
            <person name="Bruemmer F."/>
            <person name="Labrenz M."/>
            <person name="Spormann A.M."/>
            <person name="Op den Camp H."/>
            <person name="Overmann J."/>
            <person name="Amann R."/>
            <person name="Jetten M.S.M."/>
            <person name="Mascher T."/>
            <person name="Medema M.H."/>
            <person name="Devos D.P."/>
            <person name="Kaster A.-K."/>
            <person name="Ovreas L."/>
            <person name="Rohde M."/>
            <person name="Galperin M.Y."/>
            <person name="Jogler C."/>
        </authorList>
    </citation>
    <scope>NUCLEOTIDE SEQUENCE [LARGE SCALE GENOMIC DNA]</scope>
    <source>
        <strain evidence="8 9">Spb1</strain>
    </source>
</reference>
<feature type="transmembrane region" description="Helical" evidence="6">
    <location>
        <begin position="130"/>
        <end position="150"/>
    </location>
</feature>
<feature type="domain" description="Peptidase S54 rhomboid" evidence="7">
    <location>
        <begin position="90"/>
        <end position="226"/>
    </location>
</feature>
<organism evidence="8 9">
    <name type="scientific">Planctopirus ephydatiae</name>
    <dbReference type="NCBI Taxonomy" id="2528019"/>
    <lineage>
        <taxon>Bacteria</taxon>
        <taxon>Pseudomonadati</taxon>
        <taxon>Planctomycetota</taxon>
        <taxon>Planctomycetia</taxon>
        <taxon>Planctomycetales</taxon>
        <taxon>Planctomycetaceae</taxon>
        <taxon>Planctopirus</taxon>
    </lineage>
</organism>
<feature type="transmembrane region" description="Helical" evidence="6">
    <location>
        <begin position="187"/>
        <end position="206"/>
    </location>
</feature>
<dbReference type="RefSeq" id="WP_145303958.1">
    <property type="nucleotide sequence ID" value="NZ_CP036299.1"/>
</dbReference>
<feature type="transmembrane region" description="Helical" evidence="6">
    <location>
        <begin position="26"/>
        <end position="48"/>
    </location>
</feature>
<dbReference type="OrthoDB" id="9813074at2"/>
<dbReference type="InterPro" id="IPR035952">
    <property type="entry name" value="Rhomboid-like_sf"/>
</dbReference>
<feature type="region of interest" description="Disordered" evidence="5">
    <location>
        <begin position="408"/>
        <end position="430"/>
    </location>
</feature>
<evidence type="ECO:0000256" key="6">
    <source>
        <dbReference type="SAM" id="Phobius"/>
    </source>
</evidence>
<dbReference type="KEGG" id="peh:Spb1_39970"/>
<evidence type="ECO:0000313" key="9">
    <source>
        <dbReference type="Proteomes" id="UP000315349"/>
    </source>
</evidence>
<keyword evidence="4 6" id="KW-0472">Membrane</keyword>
<keyword evidence="2 6" id="KW-0812">Transmembrane</keyword>
<accession>A0A518GU03</accession>
<feature type="compositionally biased region" description="Polar residues" evidence="5">
    <location>
        <begin position="420"/>
        <end position="430"/>
    </location>
</feature>
<dbReference type="SUPFAM" id="SSF144091">
    <property type="entry name" value="Rhomboid-like"/>
    <property type="match status" value="1"/>
</dbReference>
<dbReference type="GO" id="GO:0006508">
    <property type="term" value="P:proteolysis"/>
    <property type="evidence" value="ECO:0007669"/>
    <property type="project" value="UniProtKB-KW"/>
</dbReference>
<keyword evidence="9" id="KW-1185">Reference proteome</keyword>
<dbReference type="AlphaFoldDB" id="A0A518GU03"/>
<dbReference type="PANTHER" id="PTHR43066">
    <property type="entry name" value="RHOMBOID-RELATED PROTEIN"/>
    <property type="match status" value="1"/>
</dbReference>
<proteinExistence type="predicted"/>
<evidence type="ECO:0000256" key="2">
    <source>
        <dbReference type="ARBA" id="ARBA00022692"/>
    </source>
</evidence>
<sequence length="430" mass="48861">MTTAPLHEFPTPARIARQIRLFTRQFPVTISFMLLSTMLFLLTFISGVESTESQSRNWGAISTLSFFREVEPQIWKNVTPELYGPFELWKGEWWRLLVTGFHHGDPVHLTLNLMVLAFLGPLVEQRLGKTSFSLFFIFSTVFSVCAELFWGESVVGISGGLFALLGYLVIARLRDEELARQLPDERWIFYLLMAAVMAGLSALEILNIGNTAHVSGLLVGVAWAVINPWSWPWRMVFIAAAFVLLLVAGYGAVHPFWLGRYHWYLSRLDKPDSAARIQLLRRAISYDPRLPGAWMELAERQQASQQPMDAWKTLLEGMLINRNNLELLEVTSQQWGLLKRLHLEPLATEIAVQTLGEDSSIWLKQFDEHLARNSLAPSMEDDLQDWSQQNPDSWLRSPLIELVRPRSVEPFKPSGLPDDSPNSASEGTTL</sequence>
<evidence type="ECO:0000256" key="1">
    <source>
        <dbReference type="ARBA" id="ARBA00004141"/>
    </source>
</evidence>
<dbReference type="EC" id="3.4.21.105" evidence="8"/>
<evidence type="ECO:0000259" key="7">
    <source>
        <dbReference type="Pfam" id="PF01694"/>
    </source>
</evidence>
<dbReference type="GO" id="GO:0016020">
    <property type="term" value="C:membrane"/>
    <property type="evidence" value="ECO:0007669"/>
    <property type="project" value="UniProtKB-SubCell"/>
</dbReference>
<feature type="transmembrane region" description="Helical" evidence="6">
    <location>
        <begin position="156"/>
        <end position="175"/>
    </location>
</feature>
<feature type="transmembrane region" description="Helical" evidence="6">
    <location>
        <begin position="106"/>
        <end position="123"/>
    </location>
</feature>
<evidence type="ECO:0000256" key="4">
    <source>
        <dbReference type="ARBA" id="ARBA00023136"/>
    </source>
</evidence>
<keyword evidence="8" id="KW-0645">Protease</keyword>
<evidence type="ECO:0000313" key="8">
    <source>
        <dbReference type="EMBL" id="QDV32049.1"/>
    </source>
</evidence>
<protein>
    <submittedName>
        <fullName evidence="8">Rhomboid protease GlpG</fullName>
        <ecNumber evidence="8">3.4.21.105</ecNumber>
    </submittedName>
</protein>
<dbReference type="Pfam" id="PF01694">
    <property type="entry name" value="Rhomboid"/>
    <property type="match status" value="1"/>
</dbReference>